<dbReference type="InterPro" id="IPR013367">
    <property type="entry name" value="Flagellar_put"/>
</dbReference>
<evidence type="ECO:0000313" key="2">
    <source>
        <dbReference type="EMBL" id="PLX18345.1"/>
    </source>
</evidence>
<evidence type="ECO:0000313" key="3">
    <source>
        <dbReference type="Proteomes" id="UP000234857"/>
    </source>
</evidence>
<comment type="caution">
    <text evidence="2">The sequence shown here is derived from an EMBL/GenBank/DDBJ whole genome shotgun (WGS) entry which is preliminary data.</text>
</comment>
<name>A0A2N5ZI33_MUIH1</name>
<proteinExistence type="predicted"/>
<sequence>MVNRLNDFGIRQSQIHKKNLENKNKKTTKKFADVFQESLKNEELKFSSHAISRMNERGIKLDESRMKRLEEAVSKADKKGAKECLIMVDNDAFVVSVKNKTIITAVDENSMRGNVFTNIDSAVFGV</sequence>
<keyword evidence="1" id="KW-0175">Coiled coil</keyword>
<organism evidence="2 3">
    <name type="scientific">Muiribacterium halophilum</name>
    <dbReference type="NCBI Taxonomy" id="2053465"/>
    <lineage>
        <taxon>Bacteria</taxon>
        <taxon>Candidatus Muiribacteriota</taxon>
        <taxon>Candidatus Muiribacteriia</taxon>
        <taxon>Candidatus Muiribacteriales</taxon>
        <taxon>Candidatus Muiribacteriaceae</taxon>
        <taxon>Candidatus Muiribacterium</taxon>
    </lineage>
</organism>
<gene>
    <name evidence="2" type="ORF">C0601_04830</name>
</gene>
<protein>
    <submittedName>
        <fullName evidence="2">Flagellar protein</fullName>
    </submittedName>
</protein>
<accession>A0A2N5ZI33</accession>
<keyword evidence="2" id="KW-0282">Flagellum</keyword>
<dbReference type="AlphaFoldDB" id="A0A2N5ZI33"/>
<dbReference type="NCBIfam" id="TIGR02530">
    <property type="entry name" value="flg_new"/>
    <property type="match status" value="1"/>
</dbReference>
<evidence type="ECO:0000256" key="1">
    <source>
        <dbReference type="SAM" id="Coils"/>
    </source>
</evidence>
<keyword evidence="2" id="KW-0966">Cell projection</keyword>
<feature type="coiled-coil region" evidence="1">
    <location>
        <begin position="10"/>
        <end position="79"/>
    </location>
</feature>
<keyword evidence="2" id="KW-0969">Cilium</keyword>
<reference evidence="2 3" key="1">
    <citation type="submission" date="2017-11" db="EMBL/GenBank/DDBJ databases">
        <title>Genome-resolved metagenomics identifies genetic mobility, metabolic interactions, and unexpected diversity in perchlorate-reducing communities.</title>
        <authorList>
            <person name="Barnum T.P."/>
            <person name="Figueroa I.A."/>
            <person name="Carlstrom C.I."/>
            <person name="Lucas L.N."/>
            <person name="Engelbrektson A.L."/>
            <person name="Coates J.D."/>
        </authorList>
    </citation>
    <scope>NUCLEOTIDE SEQUENCE [LARGE SCALE GENOMIC DNA]</scope>
    <source>
        <strain evidence="2">BM706</strain>
    </source>
</reference>
<dbReference type="Proteomes" id="UP000234857">
    <property type="component" value="Unassembled WGS sequence"/>
</dbReference>
<dbReference type="EMBL" id="PKTG01000064">
    <property type="protein sequence ID" value="PLX18345.1"/>
    <property type="molecule type" value="Genomic_DNA"/>
</dbReference>
<dbReference type="Pfam" id="PF12611">
    <property type="entry name" value="Flagellar_put"/>
    <property type="match status" value="1"/>
</dbReference>